<proteinExistence type="predicted"/>
<evidence type="ECO:0000256" key="6">
    <source>
        <dbReference type="SAM" id="MobiDB-lite"/>
    </source>
</evidence>
<evidence type="ECO:0000313" key="9">
    <source>
        <dbReference type="Proteomes" id="UP000447434"/>
    </source>
</evidence>
<dbReference type="GO" id="GO:0080115">
    <property type="term" value="F:myosin XI tail binding"/>
    <property type="evidence" value="ECO:0007669"/>
    <property type="project" value="UniProtKB-ARBA"/>
</dbReference>
<dbReference type="InterPro" id="IPR007656">
    <property type="entry name" value="GTD-bd"/>
</dbReference>
<evidence type="ECO:0000256" key="2">
    <source>
        <dbReference type="ARBA" id="ARBA00022692"/>
    </source>
</evidence>
<gene>
    <name evidence="8" type="ORF">Lalb_Chr21g0316331</name>
</gene>
<keyword evidence="5" id="KW-0175">Coiled coil</keyword>
<protein>
    <submittedName>
        <fullName evidence="8">Putative GTD-binding domain-containing protein</fullName>
    </submittedName>
</protein>
<feature type="compositionally biased region" description="Basic residues" evidence="6">
    <location>
        <begin position="255"/>
        <end position="264"/>
    </location>
</feature>
<dbReference type="Pfam" id="PF04576">
    <property type="entry name" value="Zein-binding"/>
    <property type="match status" value="1"/>
</dbReference>
<dbReference type="Proteomes" id="UP000447434">
    <property type="component" value="Chromosome 21"/>
</dbReference>
<organism evidence="8 9">
    <name type="scientific">Lupinus albus</name>
    <name type="common">White lupine</name>
    <name type="synonym">Lupinus termis</name>
    <dbReference type="NCBI Taxonomy" id="3870"/>
    <lineage>
        <taxon>Eukaryota</taxon>
        <taxon>Viridiplantae</taxon>
        <taxon>Streptophyta</taxon>
        <taxon>Embryophyta</taxon>
        <taxon>Tracheophyta</taxon>
        <taxon>Spermatophyta</taxon>
        <taxon>Magnoliopsida</taxon>
        <taxon>eudicotyledons</taxon>
        <taxon>Gunneridae</taxon>
        <taxon>Pentapetalae</taxon>
        <taxon>rosids</taxon>
        <taxon>fabids</taxon>
        <taxon>Fabales</taxon>
        <taxon>Fabaceae</taxon>
        <taxon>Papilionoideae</taxon>
        <taxon>50 kb inversion clade</taxon>
        <taxon>genistoids sensu lato</taxon>
        <taxon>core genistoids</taxon>
        <taxon>Genisteae</taxon>
        <taxon>Lupinus</taxon>
    </lineage>
</organism>
<comment type="caution">
    <text evidence="8">The sequence shown here is derived from an EMBL/GenBank/DDBJ whole genome shotgun (WGS) entry which is preliminary data.</text>
</comment>
<reference evidence="9" key="1">
    <citation type="journal article" date="2020" name="Nat. Commun.">
        <title>Genome sequence of the cluster root forming white lupin.</title>
        <authorList>
            <person name="Hufnagel B."/>
            <person name="Marques A."/>
            <person name="Soriano A."/>
            <person name="Marques L."/>
            <person name="Divol F."/>
            <person name="Doumas P."/>
            <person name="Sallet E."/>
            <person name="Mancinotti D."/>
            <person name="Carrere S."/>
            <person name="Marande W."/>
            <person name="Arribat S."/>
            <person name="Keller J."/>
            <person name="Huneau C."/>
            <person name="Blein T."/>
            <person name="Aime D."/>
            <person name="Laguerre M."/>
            <person name="Taylor J."/>
            <person name="Schubert V."/>
            <person name="Nelson M."/>
            <person name="Geu-Flores F."/>
            <person name="Crespi M."/>
            <person name="Gallardo-Guerrero K."/>
            <person name="Delaux P.-M."/>
            <person name="Salse J."/>
            <person name="Berges H."/>
            <person name="Guyot R."/>
            <person name="Gouzy J."/>
            <person name="Peret B."/>
        </authorList>
    </citation>
    <scope>NUCLEOTIDE SEQUENCE [LARGE SCALE GENOMIC DNA]</scope>
    <source>
        <strain evidence="9">cv. Amiga</strain>
    </source>
</reference>
<dbReference type="AlphaFoldDB" id="A0A6A4NH58"/>
<name>A0A6A4NH58_LUPAL</name>
<accession>A0A6A4NH58</accession>
<evidence type="ECO:0000256" key="3">
    <source>
        <dbReference type="ARBA" id="ARBA00022989"/>
    </source>
</evidence>
<feature type="compositionally biased region" description="Basic and acidic residues" evidence="6">
    <location>
        <begin position="294"/>
        <end position="320"/>
    </location>
</feature>
<dbReference type="PROSITE" id="PS51775">
    <property type="entry name" value="GTD_BINDING"/>
    <property type="match status" value="1"/>
</dbReference>
<keyword evidence="3 7" id="KW-1133">Transmembrane helix</keyword>
<evidence type="ECO:0000256" key="4">
    <source>
        <dbReference type="ARBA" id="ARBA00023136"/>
    </source>
</evidence>
<sequence length="490" mass="56326">MDVELVLPSKDLLKCCNCGCSCSLAAQSSGTWLRSVKRKHDEFELDSRLRVPMFAQIGIENECMALREMVSSQQKTIEDLIAELEEERNSASTAANEAMSMMLRLQREKAEIQMESRQFKCFVEEKMKHDQEEFLSFEDLLYKREQTIQSLTCEVQAYKHRMMSFGLTEEEAEGEQYELSTYEYPALKCDVLHGVMDADNDYTDIEKYAFGENPSDHLRNLEKRIFQMERSPTYSQMDGDFTGKNTFEKVIVGHSPRRRRHSRKFSSDSTSFGGMGRETGPEFQMDSPKVNNNSRKDNFSHSDDPSNLKKEDKASESDDTSDRIYTVDFVQVGAPDNGFTESKARAGAFEDYATSPRESGNNADFEDPDIKKLYMRLHALEADRESMRQAIISMSTDKAQFVLLKEIAQHLCKEMSPERQMTVRKPSIVGSFSFFSIFKWIISVVFWRKRAHQSKYMFEVPADSMGLLLLLDKETHATPWRCISSTQVGD</sequence>
<dbReference type="OrthoDB" id="1060521at2759"/>
<evidence type="ECO:0000313" key="8">
    <source>
        <dbReference type="EMBL" id="KAE9590125.1"/>
    </source>
</evidence>
<comment type="subcellular location">
    <subcellularLocation>
        <location evidence="1">Membrane</location>
    </subcellularLocation>
</comment>
<dbReference type="GO" id="GO:0016020">
    <property type="term" value="C:membrane"/>
    <property type="evidence" value="ECO:0007669"/>
    <property type="project" value="UniProtKB-SubCell"/>
</dbReference>
<keyword evidence="9" id="KW-1185">Reference proteome</keyword>
<feature type="coiled-coil region" evidence="5">
    <location>
        <begin position="67"/>
        <end position="115"/>
    </location>
</feature>
<evidence type="ECO:0000256" key="1">
    <source>
        <dbReference type="ARBA" id="ARBA00004370"/>
    </source>
</evidence>
<keyword evidence="2 7" id="KW-0812">Transmembrane</keyword>
<evidence type="ECO:0000256" key="5">
    <source>
        <dbReference type="SAM" id="Coils"/>
    </source>
</evidence>
<keyword evidence="4 7" id="KW-0472">Membrane</keyword>
<dbReference type="EMBL" id="WOCE01000021">
    <property type="protein sequence ID" value="KAE9590125.1"/>
    <property type="molecule type" value="Genomic_DNA"/>
</dbReference>
<feature type="region of interest" description="Disordered" evidence="6">
    <location>
        <begin position="251"/>
        <end position="320"/>
    </location>
</feature>
<feature type="transmembrane region" description="Helical" evidence="7">
    <location>
        <begin position="428"/>
        <end position="447"/>
    </location>
</feature>
<evidence type="ECO:0000256" key="7">
    <source>
        <dbReference type="SAM" id="Phobius"/>
    </source>
</evidence>
<dbReference type="PANTHER" id="PTHR31422">
    <property type="entry name" value="BNAANNG28530D PROTEIN"/>
    <property type="match status" value="1"/>
</dbReference>
<dbReference type="PANTHER" id="PTHR31422:SF52">
    <property type="entry name" value="ZEIN-BINDING DOMAIN-CONTAINING PROTEIN-RELATED"/>
    <property type="match status" value="1"/>
</dbReference>